<feature type="compositionally biased region" description="Basic and acidic residues" evidence="2">
    <location>
        <begin position="538"/>
        <end position="551"/>
    </location>
</feature>
<protein>
    <submittedName>
        <fullName evidence="3">Uncharacterized protein</fullName>
    </submittedName>
</protein>
<evidence type="ECO:0000256" key="1">
    <source>
        <dbReference type="SAM" id="Coils"/>
    </source>
</evidence>
<organism evidence="3 4">
    <name type="scientific">Synchytrium endobioticum</name>
    <dbReference type="NCBI Taxonomy" id="286115"/>
    <lineage>
        <taxon>Eukaryota</taxon>
        <taxon>Fungi</taxon>
        <taxon>Fungi incertae sedis</taxon>
        <taxon>Chytridiomycota</taxon>
        <taxon>Chytridiomycota incertae sedis</taxon>
        <taxon>Chytridiomycetes</taxon>
        <taxon>Synchytriales</taxon>
        <taxon>Synchytriaceae</taxon>
        <taxon>Synchytrium</taxon>
    </lineage>
</organism>
<proteinExistence type="predicted"/>
<feature type="region of interest" description="Disordered" evidence="2">
    <location>
        <begin position="734"/>
        <end position="779"/>
    </location>
</feature>
<dbReference type="VEuPathDB" id="FungiDB:SeMB42_g06491"/>
<evidence type="ECO:0000256" key="2">
    <source>
        <dbReference type="SAM" id="MobiDB-lite"/>
    </source>
</evidence>
<feature type="region of interest" description="Disordered" evidence="2">
    <location>
        <begin position="349"/>
        <end position="383"/>
    </location>
</feature>
<dbReference type="EMBL" id="QEAM01000114">
    <property type="protein sequence ID" value="TPX46111.1"/>
    <property type="molecule type" value="Genomic_DNA"/>
</dbReference>
<feature type="region of interest" description="Disordered" evidence="2">
    <location>
        <begin position="282"/>
        <end position="318"/>
    </location>
</feature>
<keyword evidence="1" id="KW-0175">Coiled coil</keyword>
<feature type="region of interest" description="Disordered" evidence="2">
    <location>
        <begin position="612"/>
        <end position="649"/>
    </location>
</feature>
<feature type="region of interest" description="Disordered" evidence="2">
    <location>
        <begin position="532"/>
        <end position="551"/>
    </location>
</feature>
<evidence type="ECO:0000313" key="3">
    <source>
        <dbReference type="EMBL" id="TPX46111.1"/>
    </source>
</evidence>
<dbReference type="AlphaFoldDB" id="A0A507D472"/>
<feature type="compositionally biased region" description="Polar residues" evidence="2">
    <location>
        <begin position="71"/>
        <end position="80"/>
    </location>
</feature>
<feature type="compositionally biased region" description="Polar residues" evidence="2">
    <location>
        <begin position="637"/>
        <end position="649"/>
    </location>
</feature>
<feature type="coiled-coil region" evidence="1">
    <location>
        <begin position="93"/>
        <end position="162"/>
    </location>
</feature>
<feature type="compositionally biased region" description="Polar residues" evidence="2">
    <location>
        <begin position="750"/>
        <end position="759"/>
    </location>
</feature>
<feature type="compositionally biased region" description="Low complexity" evidence="2">
    <location>
        <begin position="369"/>
        <end position="383"/>
    </location>
</feature>
<sequence length="811" mass="88624">MSRNRAAHANEHRAPRWICASQSGPWMSNLLQNNEQSGQPLPAAILFALPDRAPPRSRSRPTRQSNRKPPMSSTSPSQVPAATDVLEVDRVRLAELVRQLAIAQAQKQHLELEAAAERAEKVKVKAQLNQLQQTDFDVQVENEILAAKLKEAQDLLKRYDVESDETGSKIPVNTIRSSPDLVPAEERLRTVQAEVARLAQLVADSRQNNLTMQAFTDSRSAASSKLTKQAPPPFTSPIPKQSNAPPDSIPPTKAAAIDDTVESDVSTARLVATLSDISIVPHASTSKPKTRNVQSNDVASRPPRAPSPESKPVIVGDGDPLLRYRLSLRKLPPSKPQSSPTTLRSLAQVAETVQEQKKRKQEPSLLQQSSFASHNNASNDNSSLLDSASMNWLSNLTQQMIQENPEFKPNMKSLNNVLNDIVARNNRVDTPPPKSDYQAEASRIEMGSPPMNAADKSPERVVEQLLAESRKHFILPVGNKENHSVVYSKNMDDDAEDDEVVMPQPPSNIKSKLSQPWDLDNNFADDSMKRNGKVITRPGEKPPRIDKRDEAASTIHILRDAATSPARESPTPMPRRASFLDQSEDIDQHNRHMQQDLRNHLPNNFATSWSTANARSMPSPVSPVSKPPASTPRLSLRRQQQNAMPQQSESSKVCPMCCPVAVASCSVCAKSSRATMNTSIRPAPASLETHAQPCIRTGEEYLALQSDASYLFKGDTSMSQGILDVVTEMECSLHSGSSVNSHDGRRSAKGNLSNGQSDKGNYGGNGSFKVHPTSTSGSMHQSYGLLPQFGTALDDDLDALGEVISSLNGLC</sequence>
<feature type="compositionally biased region" description="Polar residues" evidence="2">
    <location>
        <begin position="216"/>
        <end position="227"/>
    </location>
</feature>
<accession>A0A507D472</accession>
<feature type="compositionally biased region" description="Polar residues" evidence="2">
    <location>
        <begin position="283"/>
        <end position="298"/>
    </location>
</feature>
<evidence type="ECO:0000313" key="4">
    <source>
        <dbReference type="Proteomes" id="UP000320475"/>
    </source>
</evidence>
<feature type="region of interest" description="Disordered" evidence="2">
    <location>
        <begin position="216"/>
        <end position="254"/>
    </location>
</feature>
<comment type="caution">
    <text evidence="3">The sequence shown here is derived from an EMBL/GenBank/DDBJ whole genome shotgun (WGS) entry which is preliminary data.</text>
</comment>
<dbReference type="Proteomes" id="UP000320475">
    <property type="component" value="Unassembled WGS sequence"/>
</dbReference>
<reference evidence="3 4" key="1">
    <citation type="journal article" date="2019" name="Sci. Rep.">
        <title>Comparative genomics of chytrid fungi reveal insights into the obligate biotrophic and pathogenic lifestyle of Synchytrium endobioticum.</title>
        <authorList>
            <person name="van de Vossenberg B.T.L.H."/>
            <person name="Warris S."/>
            <person name="Nguyen H.D.T."/>
            <person name="van Gent-Pelzer M.P.E."/>
            <person name="Joly D.L."/>
            <person name="van de Geest H.C."/>
            <person name="Bonants P.J.M."/>
            <person name="Smith D.S."/>
            <person name="Levesque C.A."/>
            <person name="van der Lee T.A.J."/>
        </authorList>
    </citation>
    <scope>NUCLEOTIDE SEQUENCE [LARGE SCALE GENOMIC DNA]</scope>
    <source>
        <strain evidence="3 4">LEV6574</strain>
    </source>
</reference>
<gene>
    <name evidence="3" type="ORF">SeLEV6574_g03407</name>
</gene>
<name>A0A507D472_9FUNG</name>
<feature type="region of interest" description="Disordered" evidence="2">
    <location>
        <begin position="50"/>
        <end position="82"/>
    </location>
</feature>